<feature type="signal peptide" evidence="1">
    <location>
        <begin position="1"/>
        <end position="28"/>
    </location>
</feature>
<dbReference type="Proteomes" id="UP000195755">
    <property type="component" value="Chromosome"/>
</dbReference>
<evidence type="ECO:0000313" key="3">
    <source>
        <dbReference type="Proteomes" id="UP000195755"/>
    </source>
</evidence>
<accession>A0A1Z2L6J9</accession>
<dbReference type="RefSeq" id="WP_087927955.1">
    <property type="nucleotide sequence ID" value="NZ_CP021744.1"/>
</dbReference>
<dbReference type="OrthoDB" id="3870331at2"/>
<proteinExistence type="predicted"/>
<dbReference type="PROSITE" id="PS51257">
    <property type="entry name" value="PROKAR_LIPOPROTEIN"/>
    <property type="match status" value="1"/>
</dbReference>
<name>A0A1Z2L6J9_9ACTN</name>
<evidence type="ECO:0000313" key="2">
    <source>
        <dbReference type="EMBL" id="ARZ69912.1"/>
    </source>
</evidence>
<sequence>MPARHRTRAAVVLAAAALALPLAAGCSAAQKAVDCARLGVEITNDVDDLQRAVTDAAQDPGKADKILDTLDKDTRKLKDKTDDTDVSKALDHLQTAVANVREAERQNKAPDLTPVKDAAGELAKVCTSK</sequence>
<dbReference type="KEGG" id="salj:SMD11_4305"/>
<protein>
    <recommendedName>
        <fullName evidence="4">Secreted protein</fullName>
    </recommendedName>
</protein>
<evidence type="ECO:0000256" key="1">
    <source>
        <dbReference type="SAM" id="SignalP"/>
    </source>
</evidence>
<keyword evidence="1" id="KW-0732">Signal</keyword>
<reference evidence="2 3" key="1">
    <citation type="submission" date="2017-06" db="EMBL/GenBank/DDBJ databases">
        <title>Streptomyces albireticuli Genome sequencing and assembly.</title>
        <authorList>
            <person name="Wang Y."/>
            <person name="Du B."/>
            <person name="Ding Y."/>
            <person name="Liu H."/>
            <person name="Hou Q."/>
            <person name="Liu K."/>
            <person name="Yao L."/>
            <person name="Wang C."/>
        </authorList>
    </citation>
    <scope>NUCLEOTIDE SEQUENCE [LARGE SCALE GENOMIC DNA]</scope>
    <source>
        <strain evidence="2 3">MDJK11</strain>
    </source>
</reference>
<organism evidence="2 3">
    <name type="scientific">Streptomyces albireticuli</name>
    <dbReference type="NCBI Taxonomy" id="1940"/>
    <lineage>
        <taxon>Bacteria</taxon>
        <taxon>Bacillati</taxon>
        <taxon>Actinomycetota</taxon>
        <taxon>Actinomycetes</taxon>
        <taxon>Kitasatosporales</taxon>
        <taxon>Streptomycetaceae</taxon>
        <taxon>Streptomyces</taxon>
    </lineage>
</organism>
<feature type="chain" id="PRO_5013391779" description="Secreted protein" evidence="1">
    <location>
        <begin position="29"/>
        <end position="129"/>
    </location>
</feature>
<dbReference type="AlphaFoldDB" id="A0A1Z2L6J9"/>
<dbReference type="EMBL" id="CP021744">
    <property type="protein sequence ID" value="ARZ69912.1"/>
    <property type="molecule type" value="Genomic_DNA"/>
</dbReference>
<evidence type="ECO:0008006" key="4">
    <source>
        <dbReference type="Google" id="ProtNLM"/>
    </source>
</evidence>
<gene>
    <name evidence="2" type="ORF">SMD11_4305</name>
</gene>